<evidence type="ECO:0000313" key="2">
    <source>
        <dbReference type="Proteomes" id="UP000031668"/>
    </source>
</evidence>
<name>A0A0C2MYQ9_THEKT</name>
<dbReference type="EMBL" id="JWZT01002478">
    <property type="protein sequence ID" value="KII69285.1"/>
    <property type="molecule type" value="Genomic_DNA"/>
</dbReference>
<dbReference type="AlphaFoldDB" id="A0A0C2MYQ9"/>
<organism evidence="1 2">
    <name type="scientific">Thelohanellus kitauei</name>
    <name type="common">Myxosporean</name>
    <dbReference type="NCBI Taxonomy" id="669202"/>
    <lineage>
        <taxon>Eukaryota</taxon>
        <taxon>Metazoa</taxon>
        <taxon>Cnidaria</taxon>
        <taxon>Myxozoa</taxon>
        <taxon>Myxosporea</taxon>
        <taxon>Bivalvulida</taxon>
        <taxon>Platysporina</taxon>
        <taxon>Myxobolidae</taxon>
        <taxon>Thelohanellus</taxon>
    </lineage>
</organism>
<reference evidence="1 2" key="1">
    <citation type="journal article" date="2014" name="Genome Biol. Evol.">
        <title>The genome of the myxosporean Thelohanellus kitauei shows adaptations to nutrient acquisition within its fish host.</title>
        <authorList>
            <person name="Yang Y."/>
            <person name="Xiong J."/>
            <person name="Zhou Z."/>
            <person name="Huo F."/>
            <person name="Miao W."/>
            <person name="Ran C."/>
            <person name="Liu Y."/>
            <person name="Zhang J."/>
            <person name="Feng J."/>
            <person name="Wang M."/>
            <person name="Wang M."/>
            <person name="Wang L."/>
            <person name="Yao B."/>
        </authorList>
    </citation>
    <scope>NUCLEOTIDE SEQUENCE [LARGE SCALE GENOMIC DNA]</scope>
    <source>
        <strain evidence="1">Wuqing</strain>
    </source>
</reference>
<gene>
    <name evidence="1" type="ORF">RF11_04063</name>
</gene>
<keyword evidence="2" id="KW-1185">Reference proteome</keyword>
<dbReference type="Proteomes" id="UP000031668">
    <property type="component" value="Unassembled WGS sequence"/>
</dbReference>
<comment type="caution">
    <text evidence="1">The sequence shown here is derived from an EMBL/GenBank/DDBJ whole genome shotgun (WGS) entry which is preliminary data.</text>
</comment>
<protein>
    <submittedName>
        <fullName evidence="1">Uncharacterized protein</fullName>
    </submittedName>
</protein>
<proteinExistence type="predicted"/>
<accession>A0A0C2MYQ9</accession>
<sequence length="105" mass="12075">MKYLNDNAQDMEAKDIDTSIHQVSQCKKTLETSVTAYKDAVKTKKLGNIDSLIVLILKHRQGYDQIFRVVSLHTLNLLKDIETMQGKITTFKYILNIFTNQIIQS</sequence>
<evidence type="ECO:0000313" key="1">
    <source>
        <dbReference type="EMBL" id="KII69285.1"/>
    </source>
</evidence>